<evidence type="ECO:0000313" key="1">
    <source>
        <dbReference type="EMBL" id="WNL50176.1"/>
    </source>
</evidence>
<reference evidence="1" key="1">
    <citation type="submission" date="2023-07" db="EMBL/GenBank/DDBJ databases">
        <authorList>
            <person name="Xia Y."/>
        </authorList>
    </citation>
    <scope>NUCLEOTIDE SEQUENCE</scope>
    <source>
        <strain evidence="1">E</strain>
    </source>
</reference>
<gene>
    <name evidence="1" type="ORF">MarDSR_137</name>
</gene>
<sequence>MDKFLQKRELVSFCISDEEAKLPERHHFMTKKVARKGFREVRGVLPNGETHYYIAKFSGGISVYAKYFDGKMEGPFRVRQGKELKVEGTFKGGNPHGVFYLWNGKCILSTSTFVNGKVLEWSKWDSNGVVSRNKKGGMCVLEKNKFEEELVLRTYLFSRKEDEKQENVVSKLHICLPSEKFLSCFVRVRCFLDGETQQETEIKCGGFSNDYASASALTTYEERCPQLE</sequence>
<name>A0AA96IYF8_9VIRU</name>
<evidence type="ECO:0008006" key="2">
    <source>
        <dbReference type="Google" id="ProtNLM"/>
    </source>
</evidence>
<proteinExistence type="predicted"/>
<dbReference type="SUPFAM" id="SSF82185">
    <property type="entry name" value="Histone H3 K4-specific methyltransferase SET7/9 N-terminal domain"/>
    <property type="match status" value="1"/>
</dbReference>
<accession>A0AA96IYF8</accession>
<protein>
    <recommendedName>
        <fullName evidence="2">MORN repeat-containing protein</fullName>
    </recommendedName>
</protein>
<dbReference type="EMBL" id="OR343189">
    <property type="protein sequence ID" value="WNL50176.1"/>
    <property type="molecule type" value="Genomic_DNA"/>
</dbReference>
<organism evidence="1">
    <name type="scientific">Marseillevirus sp</name>
    <dbReference type="NCBI Taxonomy" id="2809551"/>
    <lineage>
        <taxon>Viruses</taxon>
        <taxon>Varidnaviria</taxon>
        <taxon>Bamfordvirae</taxon>
        <taxon>Nucleocytoviricota</taxon>
        <taxon>Megaviricetes</taxon>
        <taxon>Pimascovirales</taxon>
        <taxon>Pimascovirales incertae sedis</taxon>
        <taxon>Marseilleviridae</taxon>
        <taxon>Marseillevirus</taxon>
    </lineage>
</organism>